<accession>A0A7W7VDC3</accession>
<protein>
    <recommendedName>
        <fullName evidence="4">YbaB/EbfC DNA-binding family protein</fullName>
    </recommendedName>
</protein>
<comment type="caution">
    <text evidence="2">The sequence shown here is derived from an EMBL/GenBank/DDBJ whole genome shotgun (WGS) entry which is preliminary data.</text>
</comment>
<dbReference type="AlphaFoldDB" id="A0A7W7VDC3"/>
<name>A0A7W7VDC3_9PSEU</name>
<dbReference type="Gene3D" id="3.30.1310.10">
    <property type="entry name" value="Nucleoid-associated protein YbaB-like domain"/>
    <property type="match status" value="1"/>
</dbReference>
<evidence type="ECO:0000313" key="3">
    <source>
        <dbReference type="Proteomes" id="UP000520767"/>
    </source>
</evidence>
<keyword evidence="3" id="KW-1185">Reference proteome</keyword>
<feature type="region of interest" description="Disordered" evidence="1">
    <location>
        <begin position="126"/>
        <end position="182"/>
    </location>
</feature>
<evidence type="ECO:0008006" key="4">
    <source>
        <dbReference type="Google" id="ProtNLM"/>
    </source>
</evidence>
<dbReference type="Proteomes" id="UP000520767">
    <property type="component" value="Unassembled WGS sequence"/>
</dbReference>
<gene>
    <name evidence="2" type="ORF">FHR82_002248</name>
</gene>
<dbReference type="EMBL" id="JACHJQ010000002">
    <property type="protein sequence ID" value="MBB4906031.1"/>
    <property type="molecule type" value="Genomic_DNA"/>
</dbReference>
<reference evidence="2 3" key="1">
    <citation type="submission" date="2020-08" db="EMBL/GenBank/DDBJ databases">
        <title>Genomic Encyclopedia of Type Strains, Phase III (KMG-III): the genomes of soil and plant-associated and newly described type strains.</title>
        <authorList>
            <person name="Whitman W."/>
        </authorList>
    </citation>
    <scope>NUCLEOTIDE SEQUENCE [LARGE SCALE GENOMIC DNA]</scope>
    <source>
        <strain evidence="2 3">CECT 8960</strain>
    </source>
</reference>
<proteinExistence type="predicted"/>
<evidence type="ECO:0000313" key="2">
    <source>
        <dbReference type="EMBL" id="MBB4906031.1"/>
    </source>
</evidence>
<organism evidence="2 3">
    <name type="scientific">Actinophytocola algeriensis</name>
    <dbReference type="NCBI Taxonomy" id="1768010"/>
    <lineage>
        <taxon>Bacteria</taxon>
        <taxon>Bacillati</taxon>
        <taxon>Actinomycetota</taxon>
        <taxon>Actinomycetes</taxon>
        <taxon>Pseudonocardiales</taxon>
        <taxon>Pseudonocardiaceae</taxon>
    </lineage>
</organism>
<evidence type="ECO:0000256" key="1">
    <source>
        <dbReference type="SAM" id="MobiDB-lite"/>
    </source>
</evidence>
<sequence>MSNDRGVFAGMDADARRRELDDAVELATRRSEVFGEANRRIDAITVTERSPDGAVEVAVGADGNVLGVRCTELVRAMPPHQLAAVFLRCAQTAQAGVADRVAETLLAVAPGDPLTDELVANARKAFPAPRPEQAADASGPRYLDIGGIADDGPQGPRMTARRPVRRRPDDDPGDWAGRSVLS</sequence>
<dbReference type="RefSeq" id="WP_184810164.1">
    <property type="nucleotide sequence ID" value="NZ_JACHJQ010000002.1"/>
</dbReference>
<dbReference type="InterPro" id="IPR036894">
    <property type="entry name" value="YbaB-like_sf"/>
</dbReference>